<dbReference type="GO" id="GO:0006508">
    <property type="term" value="P:proteolysis"/>
    <property type="evidence" value="ECO:0007669"/>
    <property type="project" value="UniProtKB-KW"/>
</dbReference>
<keyword evidence="2" id="KW-0064">Aspartyl protease</keyword>
<accession>A0A7L4H8R6</accession>
<dbReference type="PROSITE" id="PS50175">
    <property type="entry name" value="ASP_PROT_RETROV"/>
    <property type="match status" value="1"/>
</dbReference>
<protein>
    <submittedName>
        <fullName evidence="5">POK9 protein</fullName>
    </submittedName>
</protein>
<name>A0A7L4H8R6_PODST</name>
<dbReference type="Pfam" id="PF00692">
    <property type="entry name" value="dUTPase"/>
    <property type="match status" value="1"/>
</dbReference>
<dbReference type="EMBL" id="VZTK01024826">
    <property type="protein sequence ID" value="NXX20992.1"/>
    <property type="molecule type" value="Genomic_DNA"/>
</dbReference>
<reference evidence="5 6" key="1">
    <citation type="submission" date="2020-02" db="EMBL/GenBank/DDBJ databases">
        <title>Bird 10,000 Genomes (B10K) Project - Family phase.</title>
        <authorList>
            <person name="Zhang G."/>
        </authorList>
    </citation>
    <scope>NUCLEOTIDE SEQUENCE [LARGE SCALE GENOMIC DNA]</scope>
    <source>
        <strain evidence="5">B10K-DU-001-40</strain>
        <tissue evidence="5">Muscle</tissue>
    </source>
</reference>
<sequence length="164" mass="17380">CGSLGVDVETAVDVTLSTSEVTLIPTTANGPLEDYDSIVGGLLIGRSSAAIQGLIVLPGVIDADFTRNIKIMLYTLFPPIHIPKGSKIAQIIALLSYHAASVQYPYDPNTPVRGDQGFGSTGPAVLFTQQLNHRPTQVVKIQLGTQSVHFQPLLDTGVDVTIIS</sequence>
<dbReference type="SUPFAM" id="SSF50630">
    <property type="entry name" value="Acid proteases"/>
    <property type="match status" value="1"/>
</dbReference>
<evidence type="ECO:0000313" key="6">
    <source>
        <dbReference type="Proteomes" id="UP000584326"/>
    </source>
</evidence>
<dbReference type="GO" id="GO:0004190">
    <property type="term" value="F:aspartic-type endopeptidase activity"/>
    <property type="evidence" value="ECO:0007669"/>
    <property type="project" value="UniProtKB-KW"/>
</dbReference>
<dbReference type="InterPro" id="IPR033704">
    <property type="entry name" value="dUTPase_trimeric"/>
</dbReference>
<feature type="non-terminal residue" evidence="5">
    <location>
        <position position="164"/>
    </location>
</feature>
<feature type="non-terminal residue" evidence="5">
    <location>
        <position position="1"/>
    </location>
</feature>
<evidence type="ECO:0000256" key="3">
    <source>
        <dbReference type="ARBA" id="ARBA00022801"/>
    </source>
</evidence>
<proteinExistence type="predicted"/>
<dbReference type="CDD" id="cd07557">
    <property type="entry name" value="trimeric_dUTPase"/>
    <property type="match status" value="1"/>
</dbReference>
<feature type="domain" description="Peptidase A2" evidence="4">
    <location>
        <begin position="150"/>
        <end position="164"/>
    </location>
</feature>
<dbReference type="InterPro" id="IPR001995">
    <property type="entry name" value="Peptidase_A2_cat"/>
</dbReference>
<keyword evidence="6" id="KW-1185">Reference proteome</keyword>
<comment type="caution">
    <text evidence="5">The sequence shown here is derived from an EMBL/GenBank/DDBJ whole genome shotgun (WGS) entry which is preliminary data.</text>
</comment>
<evidence type="ECO:0000256" key="2">
    <source>
        <dbReference type="ARBA" id="ARBA00022750"/>
    </source>
</evidence>
<dbReference type="OrthoDB" id="9900537at2759"/>
<evidence type="ECO:0000313" key="5">
    <source>
        <dbReference type="EMBL" id="NXX20992.1"/>
    </source>
</evidence>
<dbReference type="InterPro" id="IPR029054">
    <property type="entry name" value="dUTPase-like"/>
</dbReference>
<dbReference type="PANTHER" id="PTHR19422:SF123">
    <property type="entry name" value="RT1 CLASS I, LOCUS CE15"/>
    <property type="match status" value="1"/>
</dbReference>
<dbReference type="AlphaFoldDB" id="A0A7L4H8R6"/>
<organism evidence="5 6">
    <name type="scientific">Podargus strigoides</name>
    <name type="common">Tawny frogmouth</name>
    <name type="synonym">Caprimulgus strigoides</name>
    <dbReference type="NCBI Taxonomy" id="8905"/>
    <lineage>
        <taxon>Eukaryota</taxon>
        <taxon>Metazoa</taxon>
        <taxon>Chordata</taxon>
        <taxon>Craniata</taxon>
        <taxon>Vertebrata</taxon>
        <taxon>Euteleostomi</taxon>
        <taxon>Archelosauria</taxon>
        <taxon>Archosauria</taxon>
        <taxon>Dinosauria</taxon>
        <taxon>Saurischia</taxon>
        <taxon>Theropoda</taxon>
        <taxon>Coelurosauria</taxon>
        <taxon>Aves</taxon>
        <taxon>Neognathae</taxon>
        <taxon>Neoaves</taxon>
        <taxon>Strisores</taxon>
        <taxon>Caprimulgiformes</taxon>
        <taxon>Podargidae</taxon>
        <taxon>Podargus</taxon>
    </lineage>
</organism>
<evidence type="ECO:0000256" key="1">
    <source>
        <dbReference type="ARBA" id="ARBA00022670"/>
    </source>
</evidence>
<gene>
    <name evidence="5" type="primary">Ervk9_5</name>
    <name evidence="5" type="ORF">PODSTR_R12359</name>
</gene>
<dbReference type="InterPro" id="IPR051592">
    <property type="entry name" value="HERV-K_Pro_peptidase_A2"/>
</dbReference>
<dbReference type="SUPFAM" id="SSF51283">
    <property type="entry name" value="dUTPase-like"/>
    <property type="match status" value="1"/>
</dbReference>
<dbReference type="Proteomes" id="UP000584326">
    <property type="component" value="Unassembled WGS sequence"/>
</dbReference>
<keyword evidence="3" id="KW-0378">Hydrolase</keyword>
<dbReference type="InterPro" id="IPR021109">
    <property type="entry name" value="Peptidase_aspartic_dom_sf"/>
</dbReference>
<evidence type="ECO:0000259" key="4">
    <source>
        <dbReference type="PROSITE" id="PS50175"/>
    </source>
</evidence>
<dbReference type="PANTHER" id="PTHR19422">
    <property type="entry name" value="GAG RETROVIRAL POLYPROTEIN"/>
    <property type="match status" value="1"/>
</dbReference>
<keyword evidence="1" id="KW-0645">Protease</keyword>
<dbReference type="InterPro" id="IPR036157">
    <property type="entry name" value="dUTPase-like_sf"/>
</dbReference>
<dbReference type="Gene3D" id="2.70.40.10">
    <property type="match status" value="1"/>
</dbReference>